<gene>
    <name evidence="2" type="ORF">PN838_11430</name>
</gene>
<dbReference type="SUPFAM" id="SSF74853">
    <property type="entry name" value="Lamin A/C globular tail domain"/>
    <property type="match status" value="1"/>
</dbReference>
<dbReference type="InterPro" id="IPR001322">
    <property type="entry name" value="Lamin_tail_dom"/>
</dbReference>
<evidence type="ECO:0000313" key="3">
    <source>
        <dbReference type="Proteomes" id="UP001528411"/>
    </source>
</evidence>
<reference evidence="2 3" key="1">
    <citation type="submission" date="2023-01" db="EMBL/GenBank/DDBJ databases">
        <title>Psychrosphaera sp. nov., isolated from marine algae.</title>
        <authorList>
            <person name="Bayburt H."/>
            <person name="Choi B.J."/>
            <person name="Kim J.M."/>
            <person name="Choi D.G."/>
            <person name="Jeon C.O."/>
        </authorList>
    </citation>
    <scope>NUCLEOTIDE SEQUENCE [LARGE SCALE GENOMIC DNA]</scope>
    <source>
        <strain evidence="2 3">G1-22</strain>
    </source>
</reference>
<dbReference type="Proteomes" id="UP001528411">
    <property type="component" value="Unassembled WGS sequence"/>
</dbReference>
<keyword evidence="3" id="KW-1185">Reference proteome</keyword>
<dbReference type="Gene3D" id="2.60.40.1260">
    <property type="entry name" value="Lamin Tail domain"/>
    <property type="match status" value="1"/>
</dbReference>
<evidence type="ECO:0000313" key="2">
    <source>
        <dbReference type="EMBL" id="MDC2889272.1"/>
    </source>
</evidence>
<protein>
    <submittedName>
        <fullName evidence="2">FN3 associated domain-containing protein</fullName>
    </submittedName>
</protein>
<evidence type="ECO:0000259" key="1">
    <source>
        <dbReference type="PROSITE" id="PS51841"/>
    </source>
</evidence>
<dbReference type="PROSITE" id="PS51841">
    <property type="entry name" value="LTD"/>
    <property type="match status" value="1"/>
</dbReference>
<accession>A0ABT5FCL1</accession>
<dbReference type="EMBL" id="JAQOMS010000002">
    <property type="protein sequence ID" value="MDC2889272.1"/>
    <property type="molecule type" value="Genomic_DNA"/>
</dbReference>
<feature type="domain" description="LTD" evidence="1">
    <location>
        <begin position="1"/>
        <end position="121"/>
    </location>
</feature>
<comment type="caution">
    <text evidence="2">The sequence shown here is derived from an EMBL/GenBank/DDBJ whole genome shotgun (WGS) entry which is preliminary data.</text>
</comment>
<dbReference type="RefSeq" id="WP_272182574.1">
    <property type="nucleotide sequence ID" value="NZ_JAQOMS010000002.1"/>
</dbReference>
<dbReference type="InterPro" id="IPR036415">
    <property type="entry name" value="Lamin_tail_dom_sf"/>
</dbReference>
<dbReference type="InterPro" id="IPR026876">
    <property type="entry name" value="Fn3_assoc_repeat"/>
</dbReference>
<name>A0ABT5FCL1_9GAMM</name>
<dbReference type="InterPro" id="IPR008979">
    <property type="entry name" value="Galactose-bd-like_sf"/>
</dbReference>
<sequence length="533" mass="58838">MNEAASQNSLYDDADGDSPDWIELYNGSDETVSLANWSLTDDVDEPSKWSFPAMAISPKSYLLVWASDKDRQFSGQYRTFVTTEHDVTYLTPKSAVASDWPELNFDTAGWSTGKSGLGYGDNDDTTIVEAGVRSIFARFTFNLDNTTAIEQLFLDIDYDDAFVAYLNGKEIARNNIGGLLPSYNTPATASHEAVIYSGGSPERFDVSAFIDELIIGDNVLAIQVHNHGESSSDMSMRPYLTGHINNGELPFTSGVTPPALLKLTDNELHSNFKLSSTDPETLYLIDDTGELVHSLLVGRHSLNGSVGINDEGESVYFKEATPEQENSSTSFLGAVINEPIYSHQGGLVDDLSLIISGAETGQEIRYTTDHSVPTETSPLYSGPINIDADTVIRAAIFAPNAIPSPTSTRVFLPNKDHVLPIISLVTEDKNLWDHHNGMYVSGPNANSILPFFNSNFWQDWEKPMHFSMYGRDNNLLVEIDLGAKIFGGWSRANEQRSFSLFARGRYGEKEIEGTFFDDLPYDKFQSLVLRNSG</sequence>
<dbReference type="Pfam" id="PF00932">
    <property type="entry name" value="LTD"/>
    <property type="match status" value="1"/>
</dbReference>
<organism evidence="2 3">
    <name type="scientific">Psychrosphaera algicola</name>
    <dbReference type="NCBI Taxonomy" id="3023714"/>
    <lineage>
        <taxon>Bacteria</taxon>
        <taxon>Pseudomonadati</taxon>
        <taxon>Pseudomonadota</taxon>
        <taxon>Gammaproteobacteria</taxon>
        <taxon>Alteromonadales</taxon>
        <taxon>Pseudoalteromonadaceae</taxon>
        <taxon>Psychrosphaera</taxon>
    </lineage>
</organism>
<dbReference type="Pfam" id="PF13287">
    <property type="entry name" value="Fn3_assoc"/>
    <property type="match status" value="1"/>
</dbReference>
<proteinExistence type="predicted"/>
<dbReference type="Gene3D" id="2.60.120.260">
    <property type="entry name" value="Galactose-binding domain-like"/>
    <property type="match status" value="1"/>
</dbReference>
<dbReference type="SUPFAM" id="SSF49785">
    <property type="entry name" value="Galactose-binding domain-like"/>
    <property type="match status" value="1"/>
</dbReference>